<organism evidence="1">
    <name type="scientific">Microvirga ossetica</name>
    <dbReference type="NCBI Taxonomy" id="1882682"/>
    <lineage>
        <taxon>Bacteria</taxon>
        <taxon>Pseudomonadati</taxon>
        <taxon>Pseudomonadota</taxon>
        <taxon>Alphaproteobacteria</taxon>
        <taxon>Hyphomicrobiales</taxon>
        <taxon>Methylobacteriaceae</taxon>
        <taxon>Microvirga</taxon>
    </lineage>
</organism>
<dbReference type="EMBL" id="CP016616">
    <property type="protein sequence ID" value="ANY77691.1"/>
    <property type="molecule type" value="Genomic_DNA"/>
</dbReference>
<protein>
    <submittedName>
        <fullName evidence="1">Uncharacterized protein</fullName>
    </submittedName>
</protein>
<dbReference type="AlphaFoldDB" id="A0A1B2ECJ8"/>
<sequence length="89" mass="9898">MPKELGSRSARTEYIHRSTGYLSRRLQHDWLHFILPGDDSSEMRDVRSEFGDQGGRYSEPMLEGVHTRARFAFLGFGSGAVLSIGPVGG</sequence>
<name>A0A1B2ECJ8_9HYPH</name>
<dbReference type="KEGG" id="moc:BB934_05130"/>
<evidence type="ECO:0000313" key="1">
    <source>
        <dbReference type="EMBL" id="ANY77691.1"/>
    </source>
</evidence>
<reference evidence="1" key="1">
    <citation type="submission" date="2016-07" db="EMBL/GenBank/DDBJ databases">
        <title>Microvirga ossetica sp. nov. a new species of rhizobia isolated from root nodules of the legume species Vicia alpestris Steven originated from North Ossetia region in the Caucasus.</title>
        <authorList>
            <person name="Safronova V.I."/>
            <person name="Kuznetsova I.G."/>
            <person name="Sazanova A.L."/>
            <person name="Belimov A."/>
            <person name="Andronov E."/>
            <person name="Osledkin Y.S."/>
            <person name="Onishchuk O.P."/>
            <person name="Kurchak O.N."/>
            <person name="Shaposhnikov A.I."/>
            <person name="Willems A."/>
            <person name="Tikhonovich I.A."/>
        </authorList>
    </citation>
    <scope>NUCLEOTIDE SEQUENCE [LARGE SCALE GENOMIC DNA]</scope>
    <source>
        <strain evidence="1">V5/3M</strain>
    </source>
</reference>
<accession>A0A1B2ECJ8</accession>
<gene>
    <name evidence="1" type="ORF">BB934_05130</name>
</gene>
<proteinExistence type="predicted"/>